<gene>
    <name evidence="1" type="ORF">WS71_24440</name>
</gene>
<protein>
    <submittedName>
        <fullName evidence="1">Uncharacterized protein</fullName>
    </submittedName>
</protein>
<evidence type="ECO:0000313" key="2">
    <source>
        <dbReference type="Proteomes" id="UP000067711"/>
    </source>
</evidence>
<organism evidence="1 2">
    <name type="scientific">Burkholderia mayonis</name>
    <dbReference type="NCBI Taxonomy" id="1385591"/>
    <lineage>
        <taxon>Bacteria</taxon>
        <taxon>Pseudomonadati</taxon>
        <taxon>Pseudomonadota</taxon>
        <taxon>Betaproteobacteria</taxon>
        <taxon>Burkholderiales</taxon>
        <taxon>Burkholderiaceae</taxon>
        <taxon>Burkholderia</taxon>
        <taxon>pseudomallei group</taxon>
    </lineage>
</organism>
<sequence length="94" mass="10752">MIVNALLDPTESLELAILRGLLPHQLADEIDELSPNEWRDLKELFARPESAEQATAVERIVRRLFEAAVARERDAFFAAHADRANRNVRLFDKV</sequence>
<dbReference type="EMBL" id="CP013389">
    <property type="protein sequence ID" value="AOJ10361.1"/>
    <property type="molecule type" value="Genomic_DNA"/>
</dbReference>
<evidence type="ECO:0000313" key="1">
    <source>
        <dbReference type="EMBL" id="AOJ10361.1"/>
    </source>
</evidence>
<proteinExistence type="predicted"/>
<reference evidence="1 2" key="1">
    <citation type="submission" date="2015-12" db="EMBL/GenBank/DDBJ databases">
        <title>Diversity of Burkholderia near neighbor genomes.</title>
        <authorList>
            <person name="Sahl J."/>
            <person name="Wagner D."/>
            <person name="Keim P."/>
        </authorList>
    </citation>
    <scope>NUCLEOTIDE SEQUENCE [LARGE SCALE GENOMIC DNA]</scope>
    <source>
        <strain evidence="1 2">BDU8</strain>
    </source>
</reference>
<accession>A0A1B4G374</accession>
<dbReference type="Proteomes" id="UP000067711">
    <property type="component" value="Chromosome 1"/>
</dbReference>
<name>A0A1B4G374_9BURK</name>
<dbReference type="AlphaFoldDB" id="A0A1B4G374"/>